<name>A0AAP0LHB6_9MAGN</name>
<feature type="compositionally biased region" description="Basic and acidic residues" evidence="1">
    <location>
        <begin position="1"/>
        <end position="17"/>
    </location>
</feature>
<keyword evidence="3" id="KW-1185">Reference proteome</keyword>
<evidence type="ECO:0000313" key="2">
    <source>
        <dbReference type="EMBL" id="KAK9169034.1"/>
    </source>
</evidence>
<dbReference type="AlphaFoldDB" id="A0AAP0LHB6"/>
<feature type="compositionally biased region" description="Basic and acidic residues" evidence="1">
    <location>
        <begin position="147"/>
        <end position="156"/>
    </location>
</feature>
<protein>
    <submittedName>
        <fullName evidence="2">Uncharacterized protein</fullName>
    </submittedName>
</protein>
<dbReference type="EMBL" id="JBBNAF010000001">
    <property type="protein sequence ID" value="KAK9169034.1"/>
    <property type="molecule type" value="Genomic_DNA"/>
</dbReference>
<feature type="region of interest" description="Disordered" evidence="1">
    <location>
        <begin position="90"/>
        <end position="156"/>
    </location>
</feature>
<comment type="caution">
    <text evidence="2">The sequence shown here is derived from an EMBL/GenBank/DDBJ whole genome shotgun (WGS) entry which is preliminary data.</text>
</comment>
<sequence>MQIVDDSRNSIKGEPRPTSDCGGVGPASGMHGGWSGKTNAGEDRGGDRRQAAAGMSPSSESYARSDRQWRLGRAAATRFRVATALVPGSRGATFEQRRQMGPSGGSREGEATAADLRTGKRRRRWWRAARSNRQHPRALRWYGGGSRTDRRRWWPR</sequence>
<reference evidence="2 3" key="1">
    <citation type="submission" date="2024-01" db="EMBL/GenBank/DDBJ databases">
        <title>Genome assemblies of Stephania.</title>
        <authorList>
            <person name="Yang L."/>
        </authorList>
    </citation>
    <scope>NUCLEOTIDE SEQUENCE [LARGE SCALE GENOMIC DNA]</scope>
    <source>
        <strain evidence="2">YNDBR</strain>
        <tissue evidence="2">Leaf</tissue>
    </source>
</reference>
<gene>
    <name evidence="2" type="ORF">Syun_001174</name>
</gene>
<feature type="compositionally biased region" description="Basic and acidic residues" evidence="1">
    <location>
        <begin position="40"/>
        <end position="50"/>
    </location>
</feature>
<feature type="compositionally biased region" description="Gly residues" evidence="1">
    <location>
        <begin position="22"/>
        <end position="35"/>
    </location>
</feature>
<organism evidence="2 3">
    <name type="scientific">Stephania yunnanensis</name>
    <dbReference type="NCBI Taxonomy" id="152371"/>
    <lineage>
        <taxon>Eukaryota</taxon>
        <taxon>Viridiplantae</taxon>
        <taxon>Streptophyta</taxon>
        <taxon>Embryophyta</taxon>
        <taxon>Tracheophyta</taxon>
        <taxon>Spermatophyta</taxon>
        <taxon>Magnoliopsida</taxon>
        <taxon>Ranunculales</taxon>
        <taxon>Menispermaceae</taxon>
        <taxon>Menispermoideae</taxon>
        <taxon>Cissampelideae</taxon>
        <taxon>Stephania</taxon>
    </lineage>
</organism>
<feature type="compositionally biased region" description="Basic residues" evidence="1">
    <location>
        <begin position="119"/>
        <end position="138"/>
    </location>
</feature>
<evidence type="ECO:0000256" key="1">
    <source>
        <dbReference type="SAM" id="MobiDB-lite"/>
    </source>
</evidence>
<evidence type="ECO:0000313" key="3">
    <source>
        <dbReference type="Proteomes" id="UP001420932"/>
    </source>
</evidence>
<feature type="region of interest" description="Disordered" evidence="1">
    <location>
        <begin position="1"/>
        <end position="67"/>
    </location>
</feature>
<proteinExistence type="predicted"/>
<dbReference type="Proteomes" id="UP001420932">
    <property type="component" value="Unassembled WGS sequence"/>
</dbReference>
<accession>A0AAP0LHB6</accession>